<reference evidence="5 6" key="1">
    <citation type="submission" date="2020-08" db="EMBL/GenBank/DDBJ databases">
        <title>Sequencing the genomes of 1000 actinobacteria strains.</title>
        <authorList>
            <person name="Klenk H.-P."/>
        </authorList>
    </citation>
    <scope>NUCLEOTIDE SEQUENCE [LARGE SCALE GENOMIC DNA]</scope>
    <source>
        <strain evidence="5 6">DSM 28796</strain>
    </source>
</reference>
<dbReference type="PANTHER" id="PTHR10357">
    <property type="entry name" value="ALPHA-AMYLASE FAMILY MEMBER"/>
    <property type="match status" value="1"/>
</dbReference>
<dbReference type="SUPFAM" id="SSF51445">
    <property type="entry name" value="(Trans)glycosidases"/>
    <property type="match status" value="1"/>
</dbReference>
<organism evidence="5 6">
    <name type="scientific">Brachybacterium aquaticum</name>
    <dbReference type="NCBI Taxonomy" id="1432564"/>
    <lineage>
        <taxon>Bacteria</taxon>
        <taxon>Bacillati</taxon>
        <taxon>Actinomycetota</taxon>
        <taxon>Actinomycetes</taxon>
        <taxon>Micrococcales</taxon>
        <taxon>Dermabacteraceae</taxon>
        <taxon>Brachybacterium</taxon>
    </lineage>
</organism>
<feature type="region of interest" description="Disordered" evidence="3">
    <location>
        <begin position="447"/>
        <end position="468"/>
    </location>
</feature>
<dbReference type="AlphaFoldDB" id="A0A841AHR5"/>
<dbReference type="RefSeq" id="WP_184326063.1">
    <property type="nucleotide sequence ID" value="NZ_JACHLZ010000001.1"/>
</dbReference>
<evidence type="ECO:0000256" key="1">
    <source>
        <dbReference type="ARBA" id="ARBA00022801"/>
    </source>
</evidence>
<name>A0A841AHR5_9MICO</name>
<dbReference type="SMART" id="SM00642">
    <property type="entry name" value="Aamy"/>
    <property type="match status" value="1"/>
</dbReference>
<feature type="region of interest" description="Disordered" evidence="3">
    <location>
        <begin position="369"/>
        <end position="388"/>
    </location>
</feature>
<protein>
    <submittedName>
        <fullName evidence="5">Glycosidase</fullName>
    </submittedName>
</protein>
<evidence type="ECO:0000313" key="6">
    <source>
        <dbReference type="Proteomes" id="UP000588158"/>
    </source>
</evidence>
<dbReference type="GO" id="GO:0005975">
    <property type="term" value="P:carbohydrate metabolic process"/>
    <property type="evidence" value="ECO:0007669"/>
    <property type="project" value="InterPro"/>
</dbReference>
<dbReference type="InterPro" id="IPR006047">
    <property type="entry name" value="GH13_cat_dom"/>
</dbReference>
<comment type="caution">
    <text evidence="5">The sequence shown here is derived from an EMBL/GenBank/DDBJ whole genome shotgun (WGS) entry which is preliminary data.</text>
</comment>
<keyword evidence="1" id="KW-0378">Hydrolase</keyword>
<feature type="compositionally biased region" description="Low complexity" evidence="3">
    <location>
        <begin position="369"/>
        <end position="381"/>
    </location>
</feature>
<dbReference type="PANTHER" id="PTHR10357:SF210">
    <property type="entry name" value="MALTODEXTRIN GLUCOSIDASE"/>
    <property type="match status" value="1"/>
</dbReference>
<feature type="compositionally biased region" description="Gly residues" evidence="3">
    <location>
        <begin position="447"/>
        <end position="465"/>
    </location>
</feature>
<keyword evidence="6" id="KW-1185">Reference proteome</keyword>
<proteinExistence type="predicted"/>
<dbReference type="Gene3D" id="3.20.20.80">
    <property type="entry name" value="Glycosidases"/>
    <property type="match status" value="1"/>
</dbReference>
<sequence length="521" mass="54830">MSTTTAPSWITDAICWQVYPLGFCGAPRHREDLTGEAYGGGAGENVVHRLRRLTGWLDHLVALGANVLVLNPIFDSVSHGYDTLEHRRIDPRLGDDADFDALVAACHERGIRVVLDGVFNHISDRHPTARRAIAAGPDTEEGGRIRWAGTSPYGFEGNPDLIEVDLADQVVQDRIVEIMDKWLTRGADGWRLDAMYAAGAEAWAPILQRVRAAHPEAWILGEVIHGDYPAFAAASGADSITQYELWKAIWSSLHDGNLFELAHALGRHQDFLTAQRDAGADGLPLTFVGNHDTTRIASQLTDGRDLAAAIGLLALLPGIPAVYAGDEFGAAAVKEERAGGDDAIRPWFPGSPDEVLAAGATTDTGTIAAVPGGEEAPGAEPKPGDVPRSLRLLKPDAAGRILEVHRRLFSLRRRERWLSTASVSVDEGTLENTWAQIVLTPSADGAGGAAADGAAAGGAEGGAVGPDGAPAQPLTLVLNLGDEARPAPGEILEVVSGADMLDGVGPAAPGEVPAHGIAVVR</sequence>
<feature type="domain" description="Glycosyl hydrolase family 13 catalytic" evidence="4">
    <location>
        <begin position="17"/>
        <end position="345"/>
    </location>
</feature>
<gene>
    <name evidence="5" type="ORF">HNR70_002615</name>
</gene>
<dbReference type="Pfam" id="PF00128">
    <property type="entry name" value="Alpha-amylase"/>
    <property type="match status" value="2"/>
</dbReference>
<keyword evidence="2 5" id="KW-0326">Glycosidase</keyword>
<evidence type="ECO:0000256" key="3">
    <source>
        <dbReference type="SAM" id="MobiDB-lite"/>
    </source>
</evidence>
<evidence type="ECO:0000259" key="4">
    <source>
        <dbReference type="SMART" id="SM00642"/>
    </source>
</evidence>
<evidence type="ECO:0000313" key="5">
    <source>
        <dbReference type="EMBL" id="MBB5832802.1"/>
    </source>
</evidence>
<evidence type="ECO:0000256" key="2">
    <source>
        <dbReference type="ARBA" id="ARBA00023295"/>
    </source>
</evidence>
<dbReference type="InterPro" id="IPR017853">
    <property type="entry name" value="GH"/>
</dbReference>
<accession>A0A841AHR5</accession>
<dbReference type="EMBL" id="JACHLZ010000001">
    <property type="protein sequence ID" value="MBB5832802.1"/>
    <property type="molecule type" value="Genomic_DNA"/>
</dbReference>
<dbReference type="GO" id="GO:0016798">
    <property type="term" value="F:hydrolase activity, acting on glycosyl bonds"/>
    <property type="evidence" value="ECO:0007669"/>
    <property type="project" value="UniProtKB-KW"/>
</dbReference>
<dbReference type="Proteomes" id="UP000588158">
    <property type="component" value="Unassembled WGS sequence"/>
</dbReference>